<keyword evidence="4" id="KW-0812">Transmembrane</keyword>
<proteinExistence type="inferred from homology"/>
<dbReference type="STRING" id="37992.A0A4Z0Z4M7"/>
<evidence type="ECO:0000256" key="4">
    <source>
        <dbReference type="SAM" id="Phobius"/>
    </source>
</evidence>
<evidence type="ECO:0000256" key="3">
    <source>
        <dbReference type="RuleBase" id="RU003322"/>
    </source>
</evidence>
<dbReference type="AlphaFoldDB" id="A0A4Z0Z4M7"/>
<organism evidence="5 6">
    <name type="scientific">Xylaria hypoxylon</name>
    <dbReference type="NCBI Taxonomy" id="37992"/>
    <lineage>
        <taxon>Eukaryota</taxon>
        <taxon>Fungi</taxon>
        <taxon>Dikarya</taxon>
        <taxon>Ascomycota</taxon>
        <taxon>Pezizomycotina</taxon>
        <taxon>Sordariomycetes</taxon>
        <taxon>Xylariomycetidae</taxon>
        <taxon>Xylariales</taxon>
        <taxon>Xylariaceae</taxon>
        <taxon>Xylaria</taxon>
    </lineage>
</organism>
<accession>A0A4Z0Z4M7</accession>
<dbReference type="Gene3D" id="3.90.640.10">
    <property type="entry name" value="Actin, Chain A, domain 4"/>
    <property type="match status" value="1"/>
</dbReference>
<dbReference type="PRINTS" id="PR00301">
    <property type="entry name" value="HEATSHOCK70"/>
</dbReference>
<evidence type="ECO:0000313" key="6">
    <source>
        <dbReference type="Proteomes" id="UP000297716"/>
    </source>
</evidence>
<dbReference type="OrthoDB" id="4756126at2759"/>
<dbReference type="PANTHER" id="PTHR19375">
    <property type="entry name" value="HEAT SHOCK PROTEIN 70KDA"/>
    <property type="match status" value="1"/>
</dbReference>
<comment type="caution">
    <text evidence="5">The sequence shown here is derived from an EMBL/GenBank/DDBJ whole genome shotgun (WGS) entry which is preliminary data.</text>
</comment>
<dbReference type="Pfam" id="PF00012">
    <property type="entry name" value="HSP70"/>
    <property type="match status" value="1"/>
</dbReference>
<dbReference type="SUPFAM" id="SSF100920">
    <property type="entry name" value="Heat shock protein 70kD (HSP70), peptide-binding domain"/>
    <property type="match status" value="1"/>
</dbReference>
<name>A0A4Z0Z4M7_9PEZI</name>
<keyword evidence="1 3" id="KW-0547">Nucleotide-binding</keyword>
<dbReference type="Proteomes" id="UP000297716">
    <property type="component" value="Unassembled WGS sequence"/>
</dbReference>
<dbReference type="InterPro" id="IPR043129">
    <property type="entry name" value="ATPase_NBD"/>
</dbReference>
<keyword evidence="2 3" id="KW-0067">ATP-binding</keyword>
<evidence type="ECO:0000256" key="1">
    <source>
        <dbReference type="ARBA" id="ARBA00022741"/>
    </source>
</evidence>
<feature type="transmembrane region" description="Helical" evidence="4">
    <location>
        <begin position="7"/>
        <end position="26"/>
    </location>
</feature>
<dbReference type="EMBL" id="SKBN01000089">
    <property type="protein sequence ID" value="TGJ83602.1"/>
    <property type="molecule type" value="Genomic_DNA"/>
</dbReference>
<dbReference type="FunFam" id="3.90.640.10:FF:000003">
    <property type="entry name" value="Molecular chaperone DnaK"/>
    <property type="match status" value="1"/>
</dbReference>
<keyword evidence="4" id="KW-0472">Membrane</keyword>
<dbReference type="GO" id="GO:0140662">
    <property type="term" value="F:ATP-dependent protein folding chaperone"/>
    <property type="evidence" value="ECO:0007669"/>
    <property type="project" value="InterPro"/>
</dbReference>
<comment type="similarity">
    <text evidence="3">Belongs to the heat shock protein 70 family.</text>
</comment>
<reference evidence="5 6" key="1">
    <citation type="submission" date="2019-03" db="EMBL/GenBank/DDBJ databases">
        <title>Draft genome sequence of Xylaria hypoxylon DSM 108379, a ubiquitous saprotrophic-parasitic fungi on hardwood.</title>
        <authorList>
            <person name="Buettner E."/>
            <person name="Leonhardt S."/>
            <person name="Gebauer A.M."/>
            <person name="Liers C."/>
            <person name="Hofrichter M."/>
            <person name="Kellner H."/>
        </authorList>
    </citation>
    <scope>NUCLEOTIDE SEQUENCE [LARGE SCALE GENOMIC DNA]</scope>
    <source>
        <strain evidence="5 6">DSM 108379</strain>
    </source>
</reference>
<evidence type="ECO:0000313" key="5">
    <source>
        <dbReference type="EMBL" id="TGJ83602.1"/>
    </source>
</evidence>
<dbReference type="Gene3D" id="2.60.34.10">
    <property type="entry name" value="Substrate Binding Domain Of DNAk, Chain A, domain 1"/>
    <property type="match status" value="1"/>
</dbReference>
<dbReference type="SUPFAM" id="SSF53067">
    <property type="entry name" value="Actin-like ATPase domain"/>
    <property type="match status" value="2"/>
</dbReference>
<dbReference type="InterPro" id="IPR029047">
    <property type="entry name" value="HSP70_peptide-bd_sf"/>
</dbReference>
<gene>
    <name evidence="5" type="ORF">E0Z10_g5186</name>
</gene>
<dbReference type="Gene3D" id="3.30.30.30">
    <property type="match status" value="1"/>
</dbReference>
<sequence>MRPTLKGGIRVLMFVILGLFCFILGLRFRPHATSSNTGSTQDDGAPAIGIDLGSTYSRVAYGKTWNWKEDMHVVPGENGNKTIPSCVAFTEGGPLIGEETPEATICNPGAFLGRRWSDPDVQTRMRDLPYEVTSDTQDRPVFNINVGGDEKAYTPEYVTSLIIRELKHMAEVAMGGNETVTQAVIAVPSYYSDEQKQAVKDAGELAEVEVLRMTKEPIAAALAYGMDTPDTERIIMVFDIGDTLDVSVVDVEDGVFDILASSYHDIGGEHFNQRIISYIVRQWKKTTGIDLAANPSDMRRLNLEVEKAKIVLSSNFKAKVDLSSVNSTLTQTLTRSKFEELAQDLFTEAIEAIRQNLKEAKVKFTEIDDVILTGGSGNIQKIREMIEEIFPGEMVSYDLGSEATVMGAARTGILLSRPEDMLCDLCYFPDFSPLDFGIETADGVMANIAPRSVIPFTTFWNLTTTVDGQSSMLIRVLEGQRVLAANNLVIGEFELPLTPAPAGVPRVEITFNVGDQSLNVSATDLETKKTEYIVVGPSTGMWTDYAQPNGIDNKGAFLGLWPDLHIDPDPKLRAQVDARVDLESYLAALKGRLTNGEEWGTEDIVRYKEPGRPFRLSAVLRDIESTQEDLIKYRDTWELYTLQQLKEDFTILAEPFVGKLEYEVIYKVGGKVEKQHAEL</sequence>
<dbReference type="InterPro" id="IPR013126">
    <property type="entry name" value="Hsp_70_fam"/>
</dbReference>
<keyword evidence="4" id="KW-1133">Transmembrane helix</keyword>
<dbReference type="GO" id="GO:0005524">
    <property type="term" value="F:ATP binding"/>
    <property type="evidence" value="ECO:0007669"/>
    <property type="project" value="UniProtKB-KW"/>
</dbReference>
<dbReference type="Gene3D" id="3.30.420.40">
    <property type="match status" value="2"/>
</dbReference>
<keyword evidence="6" id="KW-1185">Reference proteome</keyword>
<evidence type="ECO:0000256" key="2">
    <source>
        <dbReference type="ARBA" id="ARBA00022840"/>
    </source>
</evidence>
<protein>
    <submittedName>
        <fullName evidence="5">Uncharacterized protein</fullName>
    </submittedName>
</protein>